<sequence length="82" mass="9679">MNNLNNIKIMTLQETSTYLKVSKSFLYKLTSKKEIPFYKPAGKLIYFLKEEIDQWIMDGKIITSQEKIESFINNLKTRKNGK</sequence>
<accession>A0A644SQ65</accession>
<evidence type="ECO:0000313" key="2">
    <source>
        <dbReference type="EMBL" id="MPL56820.1"/>
    </source>
</evidence>
<feature type="domain" description="Helix-turn-helix" evidence="1">
    <location>
        <begin position="10"/>
        <end position="57"/>
    </location>
</feature>
<organism evidence="2">
    <name type="scientific">bioreactor metagenome</name>
    <dbReference type="NCBI Taxonomy" id="1076179"/>
    <lineage>
        <taxon>unclassified sequences</taxon>
        <taxon>metagenomes</taxon>
        <taxon>ecological metagenomes</taxon>
    </lineage>
</organism>
<evidence type="ECO:0000259" key="1">
    <source>
        <dbReference type="Pfam" id="PF12728"/>
    </source>
</evidence>
<dbReference type="InterPro" id="IPR041657">
    <property type="entry name" value="HTH_17"/>
</dbReference>
<name>A0A644SQ65_9ZZZZ</name>
<proteinExistence type="predicted"/>
<dbReference type="NCBIfam" id="TIGR01764">
    <property type="entry name" value="excise"/>
    <property type="match status" value="1"/>
</dbReference>
<dbReference type="EMBL" id="VSSQ01000003">
    <property type="protein sequence ID" value="MPL56820.1"/>
    <property type="molecule type" value="Genomic_DNA"/>
</dbReference>
<dbReference type="GO" id="GO:0003677">
    <property type="term" value="F:DNA binding"/>
    <property type="evidence" value="ECO:0007669"/>
    <property type="project" value="InterPro"/>
</dbReference>
<dbReference type="InterPro" id="IPR010093">
    <property type="entry name" value="SinI_DNA-bd"/>
</dbReference>
<dbReference type="AlphaFoldDB" id="A0A644SQ65"/>
<protein>
    <recommendedName>
        <fullName evidence="1">Helix-turn-helix domain-containing protein</fullName>
    </recommendedName>
</protein>
<gene>
    <name evidence="2" type="ORF">SDC9_02310</name>
</gene>
<reference evidence="2" key="1">
    <citation type="submission" date="2019-08" db="EMBL/GenBank/DDBJ databases">
        <authorList>
            <person name="Kucharzyk K."/>
            <person name="Murdoch R.W."/>
            <person name="Higgins S."/>
            <person name="Loffler F."/>
        </authorList>
    </citation>
    <scope>NUCLEOTIDE SEQUENCE</scope>
</reference>
<comment type="caution">
    <text evidence="2">The sequence shown here is derived from an EMBL/GenBank/DDBJ whole genome shotgun (WGS) entry which is preliminary data.</text>
</comment>
<dbReference type="Pfam" id="PF12728">
    <property type="entry name" value="HTH_17"/>
    <property type="match status" value="1"/>
</dbReference>